<sequence length="223" mass="23418">MKKIGIVMLLVLAMVLACGAMAAGETEQNAQQNLAVQTAGQGGDADASEKGSVVKVNADWEQMGNVLALFLVLSLIFETAMTPIFNWTYFARFCEGKGVKTPLVIILAYAIFSKYNLDIIANSVQAFTTYEGTFWGGKVLSAMLIAGGSDGIFRIFTKLGIRNPQERKDKSESVRLQAEAAKAAQAAEEARTAEAAKGGAQAPKPAAPSPAAGASQGGDIVQP</sequence>
<gene>
    <name evidence="4" type="ordered locus">Dalk_0079</name>
</gene>
<accession>B8FKH4</accession>
<feature type="compositionally biased region" description="Low complexity" evidence="1">
    <location>
        <begin position="195"/>
        <end position="214"/>
    </location>
</feature>
<dbReference type="Proteomes" id="UP000000739">
    <property type="component" value="Chromosome"/>
</dbReference>
<feature type="region of interest" description="Disordered" evidence="1">
    <location>
        <begin position="167"/>
        <end position="223"/>
    </location>
</feature>
<feature type="compositionally biased region" description="Low complexity" evidence="1">
    <location>
        <begin position="177"/>
        <end position="187"/>
    </location>
</feature>
<keyword evidence="5" id="KW-1185">Reference proteome</keyword>
<feature type="transmembrane region" description="Helical" evidence="2">
    <location>
        <begin position="103"/>
        <end position="127"/>
    </location>
</feature>
<evidence type="ECO:0000256" key="2">
    <source>
        <dbReference type="SAM" id="Phobius"/>
    </source>
</evidence>
<dbReference type="PROSITE" id="PS51257">
    <property type="entry name" value="PROKAR_LIPOPROTEIN"/>
    <property type="match status" value="1"/>
</dbReference>
<dbReference type="AlphaFoldDB" id="B8FKH4"/>
<name>B8FKH4_DESAL</name>
<evidence type="ECO:0000313" key="4">
    <source>
        <dbReference type="EMBL" id="ACL01789.1"/>
    </source>
</evidence>
<organism evidence="4 5">
    <name type="scientific">Desulfatibacillum aliphaticivorans</name>
    <dbReference type="NCBI Taxonomy" id="218208"/>
    <lineage>
        <taxon>Bacteria</taxon>
        <taxon>Pseudomonadati</taxon>
        <taxon>Thermodesulfobacteriota</taxon>
        <taxon>Desulfobacteria</taxon>
        <taxon>Desulfobacterales</taxon>
        <taxon>Desulfatibacillaceae</taxon>
        <taxon>Desulfatibacillum</taxon>
    </lineage>
</organism>
<feature type="transmembrane region" description="Helical" evidence="2">
    <location>
        <begin position="139"/>
        <end position="157"/>
    </location>
</feature>
<feature type="chain" id="PRO_5002869228" evidence="3">
    <location>
        <begin position="23"/>
        <end position="223"/>
    </location>
</feature>
<keyword evidence="3" id="KW-0732">Signal</keyword>
<dbReference type="KEGG" id="dal:Dalk_0079"/>
<dbReference type="RefSeq" id="WP_012609229.1">
    <property type="nucleotide sequence ID" value="NC_011768.1"/>
</dbReference>
<evidence type="ECO:0000313" key="5">
    <source>
        <dbReference type="Proteomes" id="UP000000739"/>
    </source>
</evidence>
<dbReference type="HOGENOM" id="CLU_1238565_0_0_7"/>
<dbReference type="eggNOG" id="ENOG503358N">
    <property type="taxonomic scope" value="Bacteria"/>
</dbReference>
<keyword evidence="2" id="KW-1133">Transmembrane helix</keyword>
<evidence type="ECO:0000256" key="1">
    <source>
        <dbReference type="SAM" id="MobiDB-lite"/>
    </source>
</evidence>
<keyword evidence="2" id="KW-0812">Transmembrane</keyword>
<evidence type="ECO:0000256" key="3">
    <source>
        <dbReference type="SAM" id="SignalP"/>
    </source>
</evidence>
<keyword evidence="2" id="KW-0472">Membrane</keyword>
<feature type="signal peptide" evidence="3">
    <location>
        <begin position="1"/>
        <end position="22"/>
    </location>
</feature>
<reference evidence="4 5" key="1">
    <citation type="journal article" date="2012" name="Environ. Microbiol.">
        <title>The genome sequence of Desulfatibacillum alkenivorans AK-01: a blueprint for anaerobic alkane oxidation.</title>
        <authorList>
            <person name="Callaghan A.V."/>
            <person name="Morris B.E."/>
            <person name="Pereira I.A."/>
            <person name="McInerney M.J."/>
            <person name="Austin R.N."/>
            <person name="Groves J.T."/>
            <person name="Kukor J.J."/>
            <person name="Suflita J.M."/>
            <person name="Young L.Y."/>
            <person name="Zylstra G.J."/>
            <person name="Wawrik B."/>
        </authorList>
    </citation>
    <scope>NUCLEOTIDE SEQUENCE [LARGE SCALE GENOMIC DNA]</scope>
    <source>
        <strain evidence="4 5">AK-01</strain>
    </source>
</reference>
<protein>
    <submittedName>
        <fullName evidence="4">Uncharacterized protein</fullName>
    </submittedName>
</protein>
<dbReference type="EMBL" id="CP001322">
    <property type="protein sequence ID" value="ACL01789.1"/>
    <property type="molecule type" value="Genomic_DNA"/>
</dbReference>
<proteinExistence type="predicted"/>
<feature type="transmembrane region" description="Helical" evidence="2">
    <location>
        <begin position="66"/>
        <end position="91"/>
    </location>
</feature>